<evidence type="ECO:0000313" key="3">
    <source>
        <dbReference type="Proteomes" id="UP000572680"/>
    </source>
</evidence>
<protein>
    <submittedName>
        <fullName evidence="2">Uncharacterized protein</fullName>
    </submittedName>
</protein>
<dbReference type="RefSeq" id="WP_182842731.1">
    <property type="nucleotide sequence ID" value="NZ_BAAALP010000002.1"/>
</dbReference>
<evidence type="ECO:0000256" key="1">
    <source>
        <dbReference type="SAM" id="MobiDB-lite"/>
    </source>
</evidence>
<keyword evidence="3" id="KW-1185">Reference proteome</keyword>
<gene>
    <name evidence="2" type="ORF">HNR61_001898</name>
</gene>
<sequence>MTTPEFRARLEQHITDLGDALGAALTDAAEATGFALTAHAALDSCLDHDDDAARQALDGLSAEQLRAVEDAAVALSLHASRLRHTAPRPDTEDPESEGPDPA</sequence>
<name>A0A7W3LLD9_ACTNM</name>
<dbReference type="Proteomes" id="UP000572680">
    <property type="component" value="Unassembled WGS sequence"/>
</dbReference>
<feature type="compositionally biased region" description="Acidic residues" evidence="1">
    <location>
        <begin position="92"/>
        <end position="102"/>
    </location>
</feature>
<dbReference type="EMBL" id="JACJIA010000002">
    <property type="protein sequence ID" value="MBA8950285.1"/>
    <property type="molecule type" value="Genomic_DNA"/>
</dbReference>
<organism evidence="2 3">
    <name type="scientific">Actinomadura namibiensis</name>
    <dbReference type="NCBI Taxonomy" id="182080"/>
    <lineage>
        <taxon>Bacteria</taxon>
        <taxon>Bacillati</taxon>
        <taxon>Actinomycetota</taxon>
        <taxon>Actinomycetes</taxon>
        <taxon>Streptosporangiales</taxon>
        <taxon>Thermomonosporaceae</taxon>
        <taxon>Actinomadura</taxon>
    </lineage>
</organism>
<dbReference type="AlphaFoldDB" id="A0A7W3LLD9"/>
<reference evidence="2 3" key="1">
    <citation type="submission" date="2020-08" db="EMBL/GenBank/DDBJ databases">
        <title>Genomic Encyclopedia of Type Strains, Phase IV (KMG-IV): sequencing the most valuable type-strain genomes for metagenomic binning, comparative biology and taxonomic classification.</title>
        <authorList>
            <person name="Goeker M."/>
        </authorList>
    </citation>
    <scope>NUCLEOTIDE SEQUENCE [LARGE SCALE GENOMIC DNA]</scope>
    <source>
        <strain evidence="2 3">DSM 44197</strain>
    </source>
</reference>
<proteinExistence type="predicted"/>
<accession>A0A7W3LLD9</accession>
<feature type="region of interest" description="Disordered" evidence="1">
    <location>
        <begin position="78"/>
        <end position="102"/>
    </location>
</feature>
<comment type="caution">
    <text evidence="2">The sequence shown here is derived from an EMBL/GenBank/DDBJ whole genome shotgun (WGS) entry which is preliminary data.</text>
</comment>
<evidence type="ECO:0000313" key="2">
    <source>
        <dbReference type="EMBL" id="MBA8950285.1"/>
    </source>
</evidence>